<evidence type="ECO:0000313" key="2">
    <source>
        <dbReference type="EMBL" id="CAF1516159.1"/>
    </source>
</evidence>
<dbReference type="GO" id="GO:0033925">
    <property type="term" value="F:mannosyl-glycoprotein endo-beta-N-acetylglucosaminidase activity"/>
    <property type="evidence" value="ECO:0007669"/>
    <property type="project" value="UniProtKB-EC"/>
</dbReference>
<dbReference type="GO" id="GO:0005829">
    <property type="term" value="C:cytosol"/>
    <property type="evidence" value="ECO:0007669"/>
    <property type="project" value="UniProtKB-SubCell"/>
</dbReference>
<dbReference type="EMBL" id="CAJNOG010002751">
    <property type="protein sequence ID" value="CAF1516159.1"/>
    <property type="molecule type" value="Genomic_DNA"/>
</dbReference>
<feature type="domain" description="Cytosolic endo-beta-N-acetylglucosaminidase TIM barrel" evidence="1">
    <location>
        <begin position="1"/>
        <end position="252"/>
    </location>
</feature>
<dbReference type="InterPro" id="IPR032979">
    <property type="entry name" value="ENGase"/>
</dbReference>
<feature type="domain" description="Cytosolic endo-beta-N-acetylglucosaminidase TIM barrel" evidence="1">
    <location>
        <begin position="387"/>
        <end position="612"/>
    </location>
</feature>
<sequence length="892" mass="103376">IFTYFSHELVTIPPLVWINCAHKNGVQILGTFITEFDNGKDICRHLLASDENVDRVVDALALLMAWYNFDGYLLNIENPIEPEYIERLLSFVSKLKIACSKIDRNSLIIWYDSVTIHGDLKWQNQLNELNMPFFDACDGIFLNYTWKSEMLIQSKINAGERYRDVFVGIDVFGRGCFGGGGFNTCEAMSLSYTNDLSTALFAPGWLFETLDTNEFLENDRKFWNLLEPYTSQRILHMKSLTTYFSDGFGENFFISGLNLATNPWYNLSLQSYLPNVLSENKWLIKHDDAYFGGSYIELKGNTEGYSKLFKCLIPIESICEIVLVFKNIDNIIPELKFDNGTFIHLYKSEKDLIIRNWRQKTYRVSVNERKSITDISICYEKNVDSIIKLGTFITEFDNGKDICRHLLASDENVDRVVDALALLMAWYNFDGYLLNIENPIEPEYIERLLSFVSKLKIACSKIDRNSLIIWYDSVTIHGELKWQNQLNELNMPFFDACDGIFLNYTWKSEMLIQSKINAGERYRDVFVGIDVFGRGCFGGGGFNTCEAMSLSYTNDLSTALFAPGWLFETLDTNEFLENDRKFWNLLEPYTSQRILHMKSLTTYFSDGFGENFFISGLNLATNPWYNLSLQSYLPNVLSENKWLIKHDDAYFGGSYIEIKGNTEGYSKQILFNIFSLYIDIEIICIRLFKCLIPIESICEIVLVFKNIDNIIPELKFDNGTFIHLYKSEKDLIIRNWRQKTYRVSVNERKSITDISICYEKNVDSIIKLGYLSIHPIESCSSKIELSSPLIQSIEHNSNSSMTLHFGDFIQEQISSIILIFVRDQFEQYTFLGATHQTYFVIFKSEIIDDKQEYSTLIIRHYSLDNLDLINETILRLPIAYNCLKSFYLEKSS</sequence>
<dbReference type="Pfam" id="PF03644">
    <property type="entry name" value="Glyco_hydro_85"/>
    <property type="match status" value="2"/>
</dbReference>
<organism evidence="2 3">
    <name type="scientific">Adineta steineri</name>
    <dbReference type="NCBI Taxonomy" id="433720"/>
    <lineage>
        <taxon>Eukaryota</taxon>
        <taxon>Metazoa</taxon>
        <taxon>Spiralia</taxon>
        <taxon>Gnathifera</taxon>
        <taxon>Rotifera</taxon>
        <taxon>Eurotatoria</taxon>
        <taxon>Bdelloidea</taxon>
        <taxon>Adinetida</taxon>
        <taxon>Adinetidae</taxon>
        <taxon>Adineta</taxon>
    </lineage>
</organism>
<dbReference type="Gene3D" id="3.20.20.80">
    <property type="entry name" value="Glycosidases"/>
    <property type="match status" value="2"/>
</dbReference>
<dbReference type="InterPro" id="IPR017853">
    <property type="entry name" value="GH"/>
</dbReference>
<dbReference type="Proteomes" id="UP000663845">
    <property type="component" value="Unassembled WGS sequence"/>
</dbReference>
<comment type="caution">
    <text evidence="2">The sequence shown here is derived from an EMBL/GenBank/DDBJ whole genome shotgun (WGS) entry which is preliminary data.</text>
</comment>
<dbReference type="PANTHER" id="PTHR13246">
    <property type="entry name" value="ENDO BETA N-ACETYLGLUCOSAMINIDASE"/>
    <property type="match status" value="1"/>
</dbReference>
<dbReference type="PANTHER" id="PTHR13246:SF1">
    <property type="entry name" value="CYTOSOLIC ENDO-BETA-N-ACETYLGLUCOSAMINIDASE"/>
    <property type="match status" value="1"/>
</dbReference>
<dbReference type="InterPro" id="IPR005201">
    <property type="entry name" value="TIM_ENGase"/>
</dbReference>
<gene>
    <name evidence="2" type="ORF">JYZ213_LOCUS44311</name>
</gene>
<dbReference type="SUPFAM" id="SSF51445">
    <property type="entry name" value="(Trans)glycosidases"/>
    <property type="match status" value="1"/>
</dbReference>
<evidence type="ECO:0000313" key="3">
    <source>
        <dbReference type="Proteomes" id="UP000663845"/>
    </source>
</evidence>
<protein>
    <recommendedName>
        <fullName evidence="1">Cytosolic endo-beta-N-acetylglucosaminidase TIM barrel domain-containing protein</fullName>
    </recommendedName>
</protein>
<feature type="non-terminal residue" evidence="2">
    <location>
        <position position="1"/>
    </location>
</feature>
<reference evidence="2" key="1">
    <citation type="submission" date="2021-02" db="EMBL/GenBank/DDBJ databases">
        <authorList>
            <person name="Nowell W R."/>
        </authorList>
    </citation>
    <scope>NUCLEOTIDE SEQUENCE</scope>
</reference>
<dbReference type="AlphaFoldDB" id="A0A815U1W9"/>
<accession>A0A815U1W9</accession>
<proteinExistence type="predicted"/>
<name>A0A815U1W9_9BILA</name>
<dbReference type="Gene3D" id="2.60.120.260">
    <property type="entry name" value="Galactose-binding domain-like"/>
    <property type="match status" value="2"/>
</dbReference>
<evidence type="ECO:0000259" key="1">
    <source>
        <dbReference type="Pfam" id="PF03644"/>
    </source>
</evidence>